<evidence type="ECO:0000313" key="7">
    <source>
        <dbReference type="EMBL" id="QIW98898.1"/>
    </source>
</evidence>
<dbReference type="InterPro" id="IPR020846">
    <property type="entry name" value="MFS_dom"/>
</dbReference>
<dbReference type="GO" id="GO:0005886">
    <property type="term" value="C:plasma membrane"/>
    <property type="evidence" value="ECO:0007669"/>
    <property type="project" value="TreeGrafter"/>
</dbReference>
<evidence type="ECO:0000256" key="2">
    <source>
        <dbReference type="ARBA" id="ARBA00022692"/>
    </source>
</evidence>
<evidence type="ECO:0000313" key="8">
    <source>
        <dbReference type="Proteomes" id="UP000503462"/>
    </source>
</evidence>
<feature type="transmembrane region" description="Helical" evidence="5">
    <location>
        <begin position="91"/>
        <end position="118"/>
    </location>
</feature>
<reference evidence="7 8" key="1">
    <citation type="journal article" date="2016" name="Sci. Rep.">
        <title>Peltaster fructicola genome reveals evolution from an invasive phytopathogen to an ectophytic parasite.</title>
        <authorList>
            <person name="Xu C."/>
            <person name="Chen H."/>
            <person name="Gleason M.L."/>
            <person name="Xu J.R."/>
            <person name="Liu H."/>
            <person name="Zhang R."/>
            <person name="Sun G."/>
        </authorList>
    </citation>
    <scope>NUCLEOTIDE SEQUENCE [LARGE SCALE GENOMIC DNA]</scope>
    <source>
        <strain evidence="7 8">LNHT1506</strain>
    </source>
</reference>
<dbReference type="Gene3D" id="1.20.1250.20">
    <property type="entry name" value="MFS general substrate transporter like domains"/>
    <property type="match status" value="1"/>
</dbReference>
<feature type="transmembrane region" description="Helical" evidence="5">
    <location>
        <begin position="439"/>
        <end position="460"/>
    </location>
</feature>
<protein>
    <recommendedName>
        <fullName evidence="6">Major facilitator superfamily (MFS) profile domain-containing protein</fullName>
    </recommendedName>
</protein>
<dbReference type="SUPFAM" id="SSF103473">
    <property type="entry name" value="MFS general substrate transporter"/>
    <property type="match status" value="1"/>
</dbReference>
<dbReference type="PANTHER" id="PTHR23502">
    <property type="entry name" value="MAJOR FACILITATOR SUPERFAMILY"/>
    <property type="match status" value="1"/>
</dbReference>
<dbReference type="Proteomes" id="UP000503462">
    <property type="component" value="Chromosome 3"/>
</dbReference>
<feature type="transmembrane region" description="Helical" evidence="5">
    <location>
        <begin position="216"/>
        <end position="237"/>
    </location>
</feature>
<evidence type="ECO:0000256" key="1">
    <source>
        <dbReference type="ARBA" id="ARBA00004141"/>
    </source>
</evidence>
<feature type="transmembrane region" description="Helical" evidence="5">
    <location>
        <begin position="249"/>
        <end position="273"/>
    </location>
</feature>
<feature type="transmembrane region" description="Helical" evidence="5">
    <location>
        <begin position="394"/>
        <end position="418"/>
    </location>
</feature>
<proteinExistence type="predicted"/>
<feature type="transmembrane region" description="Helical" evidence="5">
    <location>
        <begin position="466"/>
        <end position="493"/>
    </location>
</feature>
<keyword evidence="8" id="KW-1185">Reference proteome</keyword>
<dbReference type="PANTHER" id="PTHR23502:SF164">
    <property type="entry name" value="MAJOR FACILITATOR SUPERFAMILY (MFS) PROFILE DOMAIN-CONTAINING PROTEIN"/>
    <property type="match status" value="1"/>
</dbReference>
<feature type="transmembrane region" description="Helical" evidence="5">
    <location>
        <begin position="360"/>
        <end position="382"/>
    </location>
</feature>
<dbReference type="PROSITE" id="PS50850">
    <property type="entry name" value="MFS"/>
    <property type="match status" value="1"/>
</dbReference>
<comment type="subcellular location">
    <subcellularLocation>
        <location evidence="1">Membrane</location>
        <topology evidence="1">Multi-pass membrane protein</topology>
    </subcellularLocation>
</comment>
<gene>
    <name evidence="7" type="ORF">AMS68_004416</name>
</gene>
<feature type="transmembrane region" description="Helical" evidence="5">
    <location>
        <begin position="279"/>
        <end position="299"/>
    </location>
</feature>
<evidence type="ECO:0000256" key="4">
    <source>
        <dbReference type="ARBA" id="ARBA00023136"/>
    </source>
</evidence>
<feature type="transmembrane region" description="Helical" evidence="5">
    <location>
        <begin position="505"/>
        <end position="524"/>
    </location>
</feature>
<feature type="domain" description="Major facilitator superfamily (MFS) profile" evidence="6">
    <location>
        <begin position="105"/>
        <end position="563"/>
    </location>
</feature>
<keyword evidence="3 5" id="KW-1133">Transmembrane helix</keyword>
<name>A0A6H0XWA7_9PEZI</name>
<dbReference type="Pfam" id="PF07690">
    <property type="entry name" value="MFS_1"/>
    <property type="match status" value="1"/>
</dbReference>
<keyword evidence="2 5" id="KW-0812">Transmembrane</keyword>
<dbReference type="EMBL" id="CP051141">
    <property type="protein sequence ID" value="QIW98898.1"/>
    <property type="molecule type" value="Genomic_DNA"/>
</dbReference>
<dbReference type="InterPro" id="IPR036259">
    <property type="entry name" value="MFS_trans_sf"/>
</dbReference>
<evidence type="ECO:0000256" key="3">
    <source>
        <dbReference type="ARBA" id="ARBA00022989"/>
    </source>
</evidence>
<feature type="transmembrane region" description="Helical" evidence="5">
    <location>
        <begin position="161"/>
        <end position="184"/>
    </location>
</feature>
<accession>A0A6H0XWA7</accession>
<keyword evidence="4 5" id="KW-0472">Membrane</keyword>
<feature type="transmembrane region" description="Helical" evidence="5">
    <location>
        <begin position="191"/>
        <end position="210"/>
    </location>
</feature>
<evidence type="ECO:0000259" key="6">
    <source>
        <dbReference type="PROSITE" id="PS50850"/>
    </source>
</evidence>
<evidence type="ECO:0000256" key="5">
    <source>
        <dbReference type="SAM" id="Phobius"/>
    </source>
</evidence>
<dbReference type="InterPro" id="IPR011701">
    <property type="entry name" value="MFS"/>
</dbReference>
<dbReference type="OrthoDB" id="268400at2759"/>
<dbReference type="GO" id="GO:0022857">
    <property type="term" value="F:transmembrane transporter activity"/>
    <property type="evidence" value="ECO:0007669"/>
    <property type="project" value="InterPro"/>
</dbReference>
<dbReference type="AlphaFoldDB" id="A0A6H0XWA7"/>
<organism evidence="7 8">
    <name type="scientific">Peltaster fructicola</name>
    <dbReference type="NCBI Taxonomy" id="286661"/>
    <lineage>
        <taxon>Eukaryota</taxon>
        <taxon>Fungi</taxon>
        <taxon>Dikarya</taxon>
        <taxon>Ascomycota</taxon>
        <taxon>Pezizomycotina</taxon>
        <taxon>Dothideomycetes</taxon>
        <taxon>Dothideomycetes incertae sedis</taxon>
        <taxon>Peltaster</taxon>
    </lineage>
</organism>
<sequence length="573" mass="62684">MSTINKQLAKTMAANSVELPNSASEKKAAQYEEKEIAQLEHVNTTATAITTIEAQQAHNVALFDANGDIILQPAPTRDPKDPLNMTLTHKLLCCTALCFFGALSAAAELILGAMLPVFSLEYAGLDPKLLLPWTESANFLPPGSDPLKALDSLGGPPIWKIYLLASLPVLVIGIANLALVPLAISTGRRAIVLGTGVLAIIGCVWSGTSASLDSHLAARCVQAVGAGTVESLIPFIIQDMVHVHKRNTWMSGVFAAQGIIIIALGFASPYIIIYLNWRWVYYMTAAGAGFFLIGCFFFMPETRYARTRSEMEGTPRDDADVEYSPRTWKWDLALFHGEMEWRKGWNAFLDTMRTFFYPQIFFITMLHSAMMAAALAAAYTVAANLLVKPWAWSFLHLGFCLVPVLIAAVFIAVITGGVADWVANAMAKTRGRRLPENQLVNLILPIITALAGCVLFGITGEDPSRYHWALFLFALGLMAFGFLGANAVGAVYVLETYPHLAGPSLVNIASFRCLLAFIFSFRVSEWIADFGYSKTMNIYTGIMGAFAALVPVVYIYGPAWKRRWPADKCGDYY</sequence>
<feature type="transmembrane region" description="Helical" evidence="5">
    <location>
        <begin position="536"/>
        <end position="556"/>
    </location>
</feature>